<reference evidence="14 15" key="1">
    <citation type="submission" date="2017-10" db="EMBL/GenBank/DDBJ databases">
        <title>Novel microbial diversity and functional potential in the marine mammal oral microbiome.</title>
        <authorList>
            <person name="Dudek N.K."/>
            <person name="Sun C.L."/>
            <person name="Burstein D."/>
            <person name="Kantor R.S."/>
            <person name="Aliaga Goltsman D.S."/>
            <person name="Bik E.M."/>
            <person name="Thomas B.C."/>
            <person name="Banfield J.F."/>
            <person name="Relman D.A."/>
        </authorList>
    </citation>
    <scope>NUCLEOTIDE SEQUENCE [LARGE SCALE GENOMIC DNA]</scope>
    <source>
        <strain evidence="14">DOLJORAL78_47_16</strain>
    </source>
</reference>
<evidence type="ECO:0000256" key="7">
    <source>
        <dbReference type="ARBA" id="ARBA00022785"/>
    </source>
</evidence>
<evidence type="ECO:0000256" key="8">
    <source>
        <dbReference type="ARBA" id="ARBA00052751"/>
    </source>
</evidence>
<dbReference type="NCBIfam" id="TIGR00113">
    <property type="entry name" value="queA"/>
    <property type="match status" value="1"/>
</dbReference>
<dbReference type="InterPro" id="IPR042119">
    <property type="entry name" value="QueA_dom2"/>
</dbReference>
<dbReference type="InterPro" id="IPR042118">
    <property type="entry name" value="QueA_dom1"/>
</dbReference>
<evidence type="ECO:0000256" key="1">
    <source>
        <dbReference type="ARBA" id="ARBA00004496"/>
    </source>
</evidence>
<dbReference type="FunFam" id="2.40.10.240:FF:000002">
    <property type="entry name" value="S-adenosylmethionine:tRNA ribosyltransferase-isomerase"/>
    <property type="match status" value="1"/>
</dbReference>
<dbReference type="GO" id="GO:0005737">
    <property type="term" value="C:cytoplasm"/>
    <property type="evidence" value="ECO:0007669"/>
    <property type="project" value="UniProtKB-SubCell"/>
</dbReference>
<evidence type="ECO:0000256" key="3">
    <source>
        <dbReference type="ARBA" id="ARBA00011245"/>
    </source>
</evidence>
<dbReference type="Gene3D" id="2.40.10.240">
    <property type="entry name" value="QueA-like"/>
    <property type="match status" value="1"/>
</dbReference>
<comment type="function">
    <text evidence="13">Transfers and isomerizes the ribose moiety from AdoMet to the 7-aminomethyl group of 7-deazaguanine (preQ1-tRNA) to give epoxyqueuosine (oQ-tRNA).</text>
</comment>
<comment type="pathway">
    <text evidence="2 13">tRNA modification; tRNA-queuosine biosynthesis.</text>
</comment>
<evidence type="ECO:0000256" key="11">
    <source>
        <dbReference type="ARBA" id="ARBA00069325"/>
    </source>
</evidence>
<dbReference type="FunFam" id="3.40.1780.10:FF:000001">
    <property type="entry name" value="S-adenosylmethionine:tRNA ribosyltransferase-isomerase"/>
    <property type="match status" value="1"/>
</dbReference>
<comment type="caution">
    <text evidence="14">The sequence shown here is derived from an EMBL/GenBank/DDBJ whole genome shotgun (WGS) entry which is preliminary data.</text>
</comment>
<name>A0A2G6KL23_9BACT</name>
<dbReference type="Proteomes" id="UP000230821">
    <property type="component" value="Unassembled WGS sequence"/>
</dbReference>
<evidence type="ECO:0000256" key="2">
    <source>
        <dbReference type="ARBA" id="ARBA00004691"/>
    </source>
</evidence>
<keyword evidence="6 13" id="KW-0949">S-adenosyl-L-methionine</keyword>
<gene>
    <name evidence="13" type="primary">queA</name>
    <name evidence="14" type="ORF">CSA56_04010</name>
</gene>
<dbReference type="PANTHER" id="PTHR30307:SF0">
    <property type="entry name" value="S-ADENOSYLMETHIONINE:TRNA RIBOSYLTRANSFERASE-ISOMERASE"/>
    <property type="match status" value="1"/>
</dbReference>
<evidence type="ECO:0000256" key="6">
    <source>
        <dbReference type="ARBA" id="ARBA00022691"/>
    </source>
</evidence>
<comment type="similarity">
    <text evidence="9 13">Belongs to the QueA family.</text>
</comment>
<dbReference type="Gene3D" id="3.40.1780.10">
    <property type="entry name" value="QueA-like"/>
    <property type="match status" value="1"/>
</dbReference>
<comment type="subcellular location">
    <subcellularLocation>
        <location evidence="1 13">Cytoplasm</location>
    </subcellularLocation>
</comment>
<proteinExistence type="inferred from homology"/>
<dbReference type="GO" id="GO:0008616">
    <property type="term" value="P:tRNA queuosine(34) biosynthetic process"/>
    <property type="evidence" value="ECO:0007669"/>
    <property type="project" value="UniProtKB-UniRule"/>
</dbReference>
<dbReference type="InterPro" id="IPR003699">
    <property type="entry name" value="QueA"/>
</dbReference>
<dbReference type="PANTHER" id="PTHR30307">
    <property type="entry name" value="S-ADENOSYLMETHIONINE:TRNA RIBOSYLTRANSFERASE-ISOMERASE"/>
    <property type="match status" value="1"/>
</dbReference>
<dbReference type="SUPFAM" id="SSF111337">
    <property type="entry name" value="QueA-like"/>
    <property type="match status" value="1"/>
</dbReference>
<dbReference type="Pfam" id="PF02547">
    <property type="entry name" value="Queuosine_synth"/>
    <property type="match status" value="1"/>
</dbReference>
<organism evidence="14 15">
    <name type="scientific">candidate division KSB3 bacterium</name>
    <dbReference type="NCBI Taxonomy" id="2044937"/>
    <lineage>
        <taxon>Bacteria</taxon>
        <taxon>candidate division KSB3</taxon>
    </lineage>
</organism>
<dbReference type="EC" id="2.4.99.17" evidence="10 13"/>
<protein>
    <recommendedName>
        <fullName evidence="11 13">S-adenosylmethionine:tRNA ribosyltransferase-isomerase</fullName>
        <ecNumber evidence="10 13">2.4.99.17</ecNumber>
    </recommendedName>
    <alternativeName>
        <fullName evidence="12 13">Queuosine biosynthesis protein QueA</fullName>
    </alternativeName>
</protein>
<dbReference type="EMBL" id="PDSK01000041">
    <property type="protein sequence ID" value="PIE35519.1"/>
    <property type="molecule type" value="Genomic_DNA"/>
</dbReference>
<dbReference type="UniPathway" id="UPA00392"/>
<evidence type="ECO:0000256" key="5">
    <source>
        <dbReference type="ARBA" id="ARBA00022679"/>
    </source>
</evidence>
<comment type="catalytic activity">
    <reaction evidence="8 13">
        <text>7-aminomethyl-7-carbaguanosine(34) in tRNA + S-adenosyl-L-methionine = epoxyqueuosine(34) in tRNA + adenine + L-methionine + 2 H(+)</text>
        <dbReference type="Rhea" id="RHEA:32155"/>
        <dbReference type="Rhea" id="RHEA-COMP:10342"/>
        <dbReference type="Rhea" id="RHEA-COMP:18582"/>
        <dbReference type="ChEBI" id="CHEBI:15378"/>
        <dbReference type="ChEBI" id="CHEBI:16708"/>
        <dbReference type="ChEBI" id="CHEBI:57844"/>
        <dbReference type="ChEBI" id="CHEBI:59789"/>
        <dbReference type="ChEBI" id="CHEBI:82833"/>
        <dbReference type="ChEBI" id="CHEBI:194443"/>
        <dbReference type="EC" id="2.4.99.17"/>
    </reaction>
</comment>
<evidence type="ECO:0000256" key="13">
    <source>
        <dbReference type="HAMAP-Rule" id="MF_00113"/>
    </source>
</evidence>
<keyword evidence="5 13" id="KW-0808">Transferase</keyword>
<dbReference type="GO" id="GO:0051075">
    <property type="term" value="F:S-adenosylmethionine:tRNA ribosyltransferase-isomerase activity"/>
    <property type="evidence" value="ECO:0007669"/>
    <property type="project" value="UniProtKB-EC"/>
</dbReference>
<evidence type="ECO:0000256" key="9">
    <source>
        <dbReference type="ARBA" id="ARBA00061210"/>
    </source>
</evidence>
<keyword evidence="7 13" id="KW-0671">Queuosine biosynthesis</keyword>
<evidence type="ECO:0000256" key="12">
    <source>
        <dbReference type="ARBA" id="ARBA00076160"/>
    </source>
</evidence>
<dbReference type="AlphaFoldDB" id="A0A2G6KL23"/>
<evidence type="ECO:0000313" key="14">
    <source>
        <dbReference type="EMBL" id="PIE35519.1"/>
    </source>
</evidence>
<evidence type="ECO:0000256" key="4">
    <source>
        <dbReference type="ARBA" id="ARBA00022490"/>
    </source>
</evidence>
<dbReference type="HAMAP" id="MF_00113">
    <property type="entry name" value="QueA"/>
    <property type="match status" value="1"/>
</dbReference>
<evidence type="ECO:0000256" key="10">
    <source>
        <dbReference type="ARBA" id="ARBA00066503"/>
    </source>
</evidence>
<dbReference type="InterPro" id="IPR036100">
    <property type="entry name" value="QueA_sf"/>
</dbReference>
<keyword evidence="14" id="KW-0413">Isomerase</keyword>
<dbReference type="NCBIfam" id="NF001140">
    <property type="entry name" value="PRK00147.1"/>
    <property type="match status" value="1"/>
</dbReference>
<sequence>MRVSEFDFTLPPELIAQHPAESRDQSRLMIVNRADKSLTHSTFAYLPEYLSGTDVLIVNNTKVIPARLQGHKQKSGGKVEVFLLRKVTERSWEVLLRGKVRPGTRIEFADDLLICTVREKSHDSGKGLVEFDPADSLKERLYSAGNVPLPPYIKRDDGVLAADHTRYQTVYAEHEGAVAAPTAGLHFSEPLLETIRKQGIDIIPVTLHVGIGTFQPVKVDTVEDHHIMPELYDISENSARRISAAIEQKKRIVTVGTTSTRLLEAVYAQHGNIPAGNGWADIFIYPSFQFQVTQALITNFHLPKSSLLMLISAFGGMDLIRKAYREAIEHRYRFYSYGDAMFIL</sequence>
<keyword evidence="4 13" id="KW-0963">Cytoplasm</keyword>
<accession>A0A2G6KL23</accession>
<comment type="subunit">
    <text evidence="3 13">Monomer.</text>
</comment>
<evidence type="ECO:0000313" key="15">
    <source>
        <dbReference type="Proteomes" id="UP000230821"/>
    </source>
</evidence>